<evidence type="ECO:0000313" key="10">
    <source>
        <dbReference type="Proteomes" id="UP000729402"/>
    </source>
</evidence>
<evidence type="ECO:0008006" key="11">
    <source>
        <dbReference type="Google" id="ProtNLM"/>
    </source>
</evidence>
<dbReference type="InterPro" id="IPR014881">
    <property type="entry name" value="NOB1_Zn-bd"/>
</dbReference>
<evidence type="ECO:0000256" key="5">
    <source>
        <dbReference type="SAM" id="MobiDB-lite"/>
    </source>
</evidence>
<feature type="domain" description="Ribonuclease PIN" evidence="8">
    <location>
        <begin position="72"/>
        <end position="158"/>
    </location>
</feature>
<comment type="similarity">
    <text evidence="1">Belongs to the NOB1 family.</text>
</comment>
<dbReference type="InterPro" id="IPR033411">
    <property type="entry name" value="Ribonuclease_PIN"/>
</dbReference>
<evidence type="ECO:0000313" key="9">
    <source>
        <dbReference type="EMBL" id="KAG8076513.1"/>
    </source>
</evidence>
<organism evidence="9 10">
    <name type="scientific">Zizania palustris</name>
    <name type="common">Northern wild rice</name>
    <dbReference type="NCBI Taxonomy" id="103762"/>
    <lineage>
        <taxon>Eukaryota</taxon>
        <taxon>Viridiplantae</taxon>
        <taxon>Streptophyta</taxon>
        <taxon>Embryophyta</taxon>
        <taxon>Tracheophyta</taxon>
        <taxon>Spermatophyta</taxon>
        <taxon>Magnoliopsida</taxon>
        <taxon>Liliopsida</taxon>
        <taxon>Poales</taxon>
        <taxon>Poaceae</taxon>
        <taxon>BOP clade</taxon>
        <taxon>Oryzoideae</taxon>
        <taxon>Oryzeae</taxon>
        <taxon>Zizaniinae</taxon>
        <taxon>Zizania</taxon>
    </lineage>
</organism>
<dbReference type="EMBL" id="JAAALK010000283">
    <property type="protein sequence ID" value="KAG8076513.1"/>
    <property type="molecule type" value="Genomic_DNA"/>
</dbReference>
<feature type="compositionally biased region" description="Low complexity" evidence="5">
    <location>
        <begin position="1"/>
        <end position="18"/>
    </location>
</feature>
<dbReference type="GO" id="GO:0031981">
    <property type="term" value="C:nuclear lumen"/>
    <property type="evidence" value="ECO:0007669"/>
    <property type="project" value="UniProtKB-ARBA"/>
</dbReference>
<evidence type="ECO:0000256" key="3">
    <source>
        <dbReference type="ARBA" id="ARBA00022723"/>
    </source>
</evidence>
<keyword evidence="6" id="KW-0812">Transmembrane</keyword>
<protein>
    <recommendedName>
        <fullName evidence="11">RNA-binding protein NOB1</fullName>
    </recommendedName>
</protein>
<feature type="compositionally biased region" description="Polar residues" evidence="5">
    <location>
        <begin position="228"/>
        <end position="239"/>
    </location>
</feature>
<gene>
    <name evidence="9" type="ORF">GUJ93_ZPchr0006g42403</name>
</gene>
<feature type="transmembrane region" description="Helical" evidence="6">
    <location>
        <begin position="583"/>
        <end position="603"/>
    </location>
</feature>
<feature type="domain" description="Nin one binding (NOB1) Zn-ribbon-like" evidence="7">
    <location>
        <begin position="446"/>
        <end position="516"/>
    </location>
</feature>
<feature type="region of interest" description="Disordered" evidence="5">
    <location>
        <begin position="222"/>
        <end position="251"/>
    </location>
</feature>
<dbReference type="PANTHER" id="PTHR12814">
    <property type="entry name" value="RNA-BINDING PROTEIN NOB1"/>
    <property type="match status" value="1"/>
</dbReference>
<sequence length="622" mass="67951">MEAWPPLAPAAAPDAAPTATPPSPAATGGCGAWGTAAVAQRKAVAEESSSSSQAVSRLVASCANSSGVAVAVVDANAVISGAAALSSSAGRLVTVPEVLEEVRDASARRRLALLAAPIDTVDPAPEFVKKVVKFSRETGDLQTLSDVDIKIIALAYMLEAEIHGTNHLREHPPPLRVVNVRNLNEAPLPGWGSNVPNLAEWEELDQMSEAGGDLKSRILPLKDLENQEIPTNGTNNVSEKQGDEEHQPSKKHVAVAWEDDENNEGWLPAVSRNTHRRYLQRKARRDALKECEQSFETSSVAPSIDESKIISENGLNSDAPCAIPEKIVSETDVMEHQEVNEPKFVSDCLRSDQLVADKDSVVGIVGTVEEMGSTDACIEEMDNLDIKSETEEGVDSSYADDGNSEQSWALRSLSESTVACVTSDYAMQNVILQIGLRLLAPGGMQIRQLHRWVLRCHACYKVTQEIGKIFCPKCGNGGTLRKVSVTVGENGITMASRRPRVTLRGTKFSLPMPQGGRDAIIKNPILREDQLPQKVLHPKSKKSSKQVSAFAIVRLMQSLQYKVTYFWVLEFILSKKKSNTVCVLNIFSVKFWMHMLFMFLFLLQIPDLSVMIHTKLPLIFSI</sequence>
<dbReference type="OrthoDB" id="446759at2759"/>
<keyword evidence="3" id="KW-0479">Metal-binding</keyword>
<reference evidence="9" key="1">
    <citation type="journal article" date="2021" name="bioRxiv">
        <title>Whole Genome Assembly and Annotation of Northern Wild Rice, Zizania palustris L., Supports a Whole Genome Duplication in the Zizania Genus.</title>
        <authorList>
            <person name="Haas M."/>
            <person name="Kono T."/>
            <person name="Macchietto M."/>
            <person name="Millas R."/>
            <person name="McGilp L."/>
            <person name="Shao M."/>
            <person name="Duquette J."/>
            <person name="Hirsch C.N."/>
            <person name="Kimball J."/>
        </authorList>
    </citation>
    <scope>NUCLEOTIDE SEQUENCE</scope>
    <source>
        <tissue evidence="9">Fresh leaf tissue</tissue>
    </source>
</reference>
<comment type="caution">
    <text evidence="9">The sequence shown here is derived from an EMBL/GenBank/DDBJ whole genome shotgun (WGS) entry which is preliminary data.</text>
</comment>
<reference evidence="9" key="2">
    <citation type="submission" date="2021-02" db="EMBL/GenBank/DDBJ databases">
        <authorList>
            <person name="Kimball J.A."/>
            <person name="Haas M.W."/>
            <person name="Macchietto M."/>
            <person name="Kono T."/>
            <person name="Duquette J."/>
            <person name="Shao M."/>
        </authorList>
    </citation>
    <scope>NUCLEOTIDE SEQUENCE</scope>
    <source>
        <tissue evidence="9">Fresh leaf tissue</tissue>
    </source>
</reference>
<keyword evidence="6" id="KW-1133">Transmembrane helix</keyword>
<dbReference type="GO" id="GO:0016787">
    <property type="term" value="F:hydrolase activity"/>
    <property type="evidence" value="ECO:0007669"/>
    <property type="project" value="UniProtKB-KW"/>
</dbReference>
<dbReference type="Pfam" id="PF08772">
    <property type="entry name" value="Zn_ribbon_NOB1"/>
    <property type="match status" value="1"/>
</dbReference>
<evidence type="ECO:0000256" key="4">
    <source>
        <dbReference type="ARBA" id="ARBA00022801"/>
    </source>
</evidence>
<dbReference type="AlphaFoldDB" id="A0A8J5SMS3"/>
<name>A0A8J5SMS3_ZIZPA</name>
<dbReference type="CDD" id="cd09876">
    <property type="entry name" value="PIN_Nob1-like"/>
    <property type="match status" value="1"/>
</dbReference>
<dbReference type="GO" id="GO:0005737">
    <property type="term" value="C:cytoplasm"/>
    <property type="evidence" value="ECO:0007669"/>
    <property type="project" value="UniProtKB-ARBA"/>
</dbReference>
<dbReference type="FunFam" id="3.40.50.1010:FF:000020">
    <property type="entry name" value="20S-pre-rRNA D-site endonuclease NOB1"/>
    <property type="match status" value="1"/>
</dbReference>
<dbReference type="Pfam" id="PF17146">
    <property type="entry name" value="PIN_6"/>
    <property type="match status" value="1"/>
</dbReference>
<dbReference type="GO" id="GO:0046872">
    <property type="term" value="F:metal ion binding"/>
    <property type="evidence" value="ECO:0007669"/>
    <property type="project" value="UniProtKB-KW"/>
</dbReference>
<dbReference type="GO" id="GO:0030490">
    <property type="term" value="P:maturation of SSU-rRNA"/>
    <property type="evidence" value="ECO:0007669"/>
    <property type="project" value="TreeGrafter"/>
</dbReference>
<dbReference type="GO" id="GO:0004521">
    <property type="term" value="F:RNA endonuclease activity"/>
    <property type="evidence" value="ECO:0007669"/>
    <property type="project" value="UniProtKB-ARBA"/>
</dbReference>
<evidence type="ECO:0000256" key="2">
    <source>
        <dbReference type="ARBA" id="ARBA00022722"/>
    </source>
</evidence>
<dbReference type="InterPro" id="IPR039907">
    <property type="entry name" value="NOB1"/>
</dbReference>
<keyword evidence="2" id="KW-0540">Nuclease</keyword>
<evidence type="ECO:0000256" key="6">
    <source>
        <dbReference type="SAM" id="Phobius"/>
    </source>
</evidence>
<evidence type="ECO:0000259" key="8">
    <source>
        <dbReference type="Pfam" id="PF17146"/>
    </source>
</evidence>
<keyword evidence="6" id="KW-0472">Membrane</keyword>
<dbReference type="PANTHER" id="PTHR12814:SF2">
    <property type="entry name" value="RNA-BINDING PROTEIN NOB1"/>
    <property type="match status" value="1"/>
</dbReference>
<keyword evidence="10" id="KW-1185">Reference proteome</keyword>
<dbReference type="GO" id="GO:0030688">
    <property type="term" value="C:preribosome, small subunit precursor"/>
    <property type="evidence" value="ECO:0007669"/>
    <property type="project" value="TreeGrafter"/>
</dbReference>
<dbReference type="Proteomes" id="UP000729402">
    <property type="component" value="Unassembled WGS sequence"/>
</dbReference>
<accession>A0A8J5SMS3</accession>
<feature type="region of interest" description="Disordered" evidence="5">
    <location>
        <begin position="1"/>
        <end position="29"/>
    </location>
</feature>
<proteinExistence type="inferred from homology"/>
<evidence type="ECO:0000259" key="7">
    <source>
        <dbReference type="Pfam" id="PF08772"/>
    </source>
</evidence>
<keyword evidence="4" id="KW-0378">Hydrolase</keyword>
<evidence type="ECO:0000256" key="1">
    <source>
        <dbReference type="ARBA" id="ARBA00005858"/>
    </source>
</evidence>